<dbReference type="GO" id="GO:0009236">
    <property type="term" value="P:cobalamin biosynthetic process"/>
    <property type="evidence" value="ECO:0007669"/>
    <property type="project" value="InterPro"/>
</dbReference>
<keyword evidence="3 8" id="KW-0436">Ligase</keyword>
<evidence type="ECO:0000313" key="10">
    <source>
        <dbReference type="EMBL" id="HGN36498.1"/>
    </source>
</evidence>
<evidence type="ECO:0000313" key="11">
    <source>
        <dbReference type="EMBL" id="HGQ18771.1"/>
    </source>
</evidence>
<dbReference type="InterPro" id="IPR050089">
    <property type="entry name" value="SAICAR_synthetase"/>
</dbReference>
<evidence type="ECO:0000256" key="1">
    <source>
        <dbReference type="ARBA" id="ARBA00004672"/>
    </source>
</evidence>
<dbReference type="HAMAP" id="MF_00137">
    <property type="entry name" value="SAICAR_synth"/>
    <property type="match status" value="1"/>
</dbReference>
<dbReference type="InterPro" id="IPR018236">
    <property type="entry name" value="SAICAR_synthetase_CS"/>
</dbReference>
<dbReference type="UniPathway" id="UPA00074">
    <property type="reaction ID" value="UER00131"/>
</dbReference>
<dbReference type="SUPFAM" id="SSF56104">
    <property type="entry name" value="SAICAR synthase-like"/>
    <property type="match status" value="1"/>
</dbReference>
<feature type="domain" description="SAICAR synthetase/ADE2 N-terminal" evidence="9">
    <location>
        <begin position="10"/>
        <end position="222"/>
    </location>
</feature>
<evidence type="ECO:0000256" key="4">
    <source>
        <dbReference type="ARBA" id="ARBA00022741"/>
    </source>
</evidence>
<keyword evidence="6 8" id="KW-0067">ATP-binding</keyword>
<evidence type="ECO:0000256" key="5">
    <source>
        <dbReference type="ARBA" id="ARBA00022755"/>
    </source>
</evidence>
<dbReference type="PROSITE" id="PS01057">
    <property type="entry name" value="SAICAR_SYNTHETASE_1"/>
    <property type="match status" value="1"/>
</dbReference>
<keyword evidence="5 8" id="KW-0658">Purine biosynthesis</keyword>
<evidence type="ECO:0000256" key="6">
    <source>
        <dbReference type="ARBA" id="ARBA00022840"/>
    </source>
</evidence>
<dbReference type="InterPro" id="IPR028923">
    <property type="entry name" value="SAICAR_synt/ADE2_N"/>
</dbReference>
<protein>
    <recommendedName>
        <fullName evidence="8">Phosphoribosylaminoimidazole-succinocarboxamide synthase</fullName>
        <ecNumber evidence="8">6.3.2.6</ecNumber>
    </recommendedName>
    <alternativeName>
        <fullName evidence="8">SAICAR synthetase</fullName>
    </alternativeName>
</protein>
<dbReference type="InterPro" id="IPR033934">
    <property type="entry name" value="SAICAR_synt_PurC"/>
</dbReference>
<evidence type="ECO:0000256" key="3">
    <source>
        <dbReference type="ARBA" id="ARBA00022598"/>
    </source>
</evidence>
<dbReference type="GO" id="GO:0006189">
    <property type="term" value="P:'de novo' IMP biosynthetic process"/>
    <property type="evidence" value="ECO:0007669"/>
    <property type="project" value="UniProtKB-UniRule"/>
</dbReference>
<dbReference type="NCBIfam" id="TIGR00081">
    <property type="entry name" value="purC"/>
    <property type="match status" value="1"/>
</dbReference>
<keyword evidence="4 8" id="KW-0547">Nucleotide-binding</keyword>
<organism evidence="11">
    <name type="scientific">Ignisphaera aggregans</name>
    <dbReference type="NCBI Taxonomy" id="334771"/>
    <lineage>
        <taxon>Archaea</taxon>
        <taxon>Thermoproteota</taxon>
        <taxon>Thermoprotei</taxon>
        <taxon>Desulfurococcales</taxon>
        <taxon>Desulfurococcaceae</taxon>
        <taxon>Ignisphaera</taxon>
    </lineage>
</organism>
<dbReference type="CDD" id="cd01415">
    <property type="entry name" value="SAICAR_synt_PurC"/>
    <property type="match status" value="1"/>
</dbReference>
<evidence type="ECO:0000256" key="8">
    <source>
        <dbReference type="HAMAP-Rule" id="MF_00137"/>
    </source>
</evidence>
<dbReference type="GO" id="GO:0004639">
    <property type="term" value="F:phosphoribosylaminoimidazolesuccinocarboxamide synthase activity"/>
    <property type="evidence" value="ECO:0007669"/>
    <property type="project" value="UniProtKB-UniRule"/>
</dbReference>
<reference evidence="11" key="1">
    <citation type="journal article" date="2020" name="mSystems">
        <title>Genome- and Community-Level Interaction Insights into Carbon Utilization and Element Cycling Functions of Hydrothermarchaeota in Hydrothermal Sediment.</title>
        <authorList>
            <person name="Zhou Z."/>
            <person name="Liu Y."/>
            <person name="Xu W."/>
            <person name="Pan J."/>
            <person name="Luo Z.H."/>
            <person name="Li M."/>
        </authorList>
    </citation>
    <scope>NUCLEOTIDE SEQUENCE [LARGE SCALE GENOMIC DNA]</scope>
    <source>
        <strain evidence="10">SpSt-618</strain>
        <strain evidence="11">SpSt-657</strain>
    </source>
</reference>
<proteinExistence type="inferred from homology"/>
<dbReference type="InterPro" id="IPR001636">
    <property type="entry name" value="SAICAR_synth"/>
</dbReference>
<comment type="similarity">
    <text evidence="2 8">Belongs to the SAICAR synthetase family.</text>
</comment>
<dbReference type="Gene3D" id="3.30.200.20">
    <property type="entry name" value="Phosphorylase Kinase, domain 1"/>
    <property type="match status" value="1"/>
</dbReference>
<evidence type="ECO:0000259" key="9">
    <source>
        <dbReference type="Pfam" id="PF01259"/>
    </source>
</evidence>
<evidence type="ECO:0000256" key="2">
    <source>
        <dbReference type="ARBA" id="ARBA00010190"/>
    </source>
</evidence>
<evidence type="ECO:0000256" key="7">
    <source>
        <dbReference type="ARBA" id="ARBA00048475"/>
    </source>
</evidence>
<accession>A0A7J3JRY8</accession>
<dbReference type="PANTHER" id="PTHR43599:SF3">
    <property type="entry name" value="SI:DKEY-6E2.2"/>
    <property type="match status" value="1"/>
</dbReference>
<comment type="caution">
    <text evidence="11">The sequence shown here is derived from an EMBL/GenBank/DDBJ whole genome shotgun (WGS) entry which is preliminary data.</text>
</comment>
<dbReference type="GO" id="GO:0005524">
    <property type="term" value="F:ATP binding"/>
    <property type="evidence" value="ECO:0007669"/>
    <property type="project" value="UniProtKB-KW"/>
</dbReference>
<dbReference type="PROSITE" id="PS01058">
    <property type="entry name" value="SAICAR_SYNTHETASE_2"/>
    <property type="match status" value="1"/>
</dbReference>
<dbReference type="AlphaFoldDB" id="A0A7J3JRY8"/>
<dbReference type="Pfam" id="PF01259">
    <property type="entry name" value="SAICAR_synt"/>
    <property type="match status" value="1"/>
</dbReference>
<dbReference type="Gene3D" id="3.30.470.20">
    <property type="entry name" value="ATP-grasp fold, B domain"/>
    <property type="match status" value="1"/>
</dbReference>
<comment type="pathway">
    <text evidence="1 8">Purine metabolism; IMP biosynthesis via de novo pathway; 5-amino-1-(5-phospho-D-ribosyl)imidazole-4-carboxamide from 5-amino-1-(5-phospho-D-ribosyl)imidazole-4-carboxylate: step 1/2.</text>
</comment>
<dbReference type="PANTHER" id="PTHR43599">
    <property type="entry name" value="MULTIFUNCTIONAL PROTEIN ADE2"/>
    <property type="match status" value="1"/>
</dbReference>
<sequence length="248" mass="28430">MYRRKSMEMLYEGKSKRIYVKNSDTLLMEFKDEVTAMDGTVKAVAKGKGIINARISAYLFEFLEEAGMRTHYIDYDGMRTLTVKRLSIIPIEVIVRNYSYGSLLKRMPLYKPLQKLDPPLVELHFKDDSLHDPLILVEDVLNAGLLTKNDMQTIANISLEVNKLLKDLFLSKNLTLIDMKLEFGRDRNGDIVLADEISGDTFRVLDENGEHLDKEIFRKSKDANLMMKAYVNLCKRLGVGVDDVHVYG</sequence>
<name>A0A7J3JRY8_9CREN</name>
<dbReference type="EMBL" id="DTAI01000082">
    <property type="protein sequence ID" value="HGN36498.1"/>
    <property type="molecule type" value="Genomic_DNA"/>
</dbReference>
<gene>
    <name evidence="8" type="primary">purC</name>
    <name evidence="10" type="ORF">ENT87_02990</name>
    <name evidence="11" type="ORF">ENU30_07360</name>
</gene>
<comment type="catalytic activity">
    <reaction evidence="7 8">
        <text>5-amino-1-(5-phospho-D-ribosyl)imidazole-4-carboxylate + L-aspartate + ATP = (2S)-2-[5-amino-1-(5-phospho-beta-D-ribosyl)imidazole-4-carboxamido]succinate + ADP + phosphate + 2 H(+)</text>
        <dbReference type="Rhea" id="RHEA:22628"/>
        <dbReference type="ChEBI" id="CHEBI:15378"/>
        <dbReference type="ChEBI" id="CHEBI:29991"/>
        <dbReference type="ChEBI" id="CHEBI:30616"/>
        <dbReference type="ChEBI" id="CHEBI:43474"/>
        <dbReference type="ChEBI" id="CHEBI:58443"/>
        <dbReference type="ChEBI" id="CHEBI:77657"/>
        <dbReference type="ChEBI" id="CHEBI:456216"/>
        <dbReference type="EC" id="6.3.2.6"/>
    </reaction>
</comment>
<dbReference type="EC" id="6.3.2.6" evidence="8"/>
<dbReference type="EMBL" id="DTBZ01000137">
    <property type="protein sequence ID" value="HGQ18771.1"/>
    <property type="molecule type" value="Genomic_DNA"/>
</dbReference>